<reference evidence="1" key="1">
    <citation type="submission" date="2019-11" db="EMBL/GenBank/DDBJ databases">
        <authorList>
            <person name="Feng L."/>
        </authorList>
    </citation>
    <scope>NUCLEOTIDE SEQUENCE</scope>
    <source>
        <strain evidence="1">VrattiLFYP33</strain>
    </source>
</reference>
<name>A0A6N3EVN2_9FIRM</name>
<dbReference type="RefSeq" id="WP_156705552.1">
    <property type="nucleotide sequence ID" value="NZ_CACRUX010000080.1"/>
</dbReference>
<dbReference type="EMBL" id="CACRUX010000080">
    <property type="protein sequence ID" value="VYU42843.1"/>
    <property type="molecule type" value="Genomic_DNA"/>
</dbReference>
<evidence type="ECO:0000313" key="1">
    <source>
        <dbReference type="EMBL" id="VYU42843.1"/>
    </source>
</evidence>
<sequence length="115" mass="13423">MAQKFESNGRMYDVEIFQHEDTDIVRFYEERNEQYGERLSNLVIGTPSYGFLLIQYISGDAVLTGTLNAKYFCAEMVDDIVIFCENNIPSCKNIYFPYHIDFFTVSSSEEYNGEY</sequence>
<dbReference type="AlphaFoldDB" id="A0A6N3EVN2"/>
<accession>A0A6N3EVN2</accession>
<gene>
    <name evidence="1" type="ORF">VRLFYP33_02035</name>
</gene>
<protein>
    <submittedName>
        <fullName evidence="1">Uncharacterized protein</fullName>
    </submittedName>
</protein>
<proteinExistence type="predicted"/>
<organism evidence="1">
    <name type="scientific">Veillonella ratti</name>
    <dbReference type="NCBI Taxonomy" id="103892"/>
    <lineage>
        <taxon>Bacteria</taxon>
        <taxon>Bacillati</taxon>
        <taxon>Bacillota</taxon>
        <taxon>Negativicutes</taxon>
        <taxon>Veillonellales</taxon>
        <taxon>Veillonellaceae</taxon>
        <taxon>Veillonella</taxon>
    </lineage>
</organism>